<dbReference type="GO" id="GO:0000160">
    <property type="term" value="P:phosphorelay signal transduction system"/>
    <property type="evidence" value="ECO:0007669"/>
    <property type="project" value="UniProtKB-KW"/>
</dbReference>
<dbReference type="PROSITE" id="PS51831">
    <property type="entry name" value="HD"/>
    <property type="match status" value="1"/>
</dbReference>
<dbReference type="SMART" id="SM00471">
    <property type="entry name" value="HDc"/>
    <property type="match status" value="1"/>
</dbReference>
<dbReference type="PANTHER" id="PTHR45228">
    <property type="entry name" value="CYCLIC DI-GMP PHOSPHODIESTERASE TM_0186-RELATED"/>
    <property type="match status" value="1"/>
</dbReference>
<feature type="domain" description="Response regulatory" evidence="7">
    <location>
        <begin position="22"/>
        <end position="138"/>
    </location>
</feature>
<dbReference type="PROSITE" id="PS50110">
    <property type="entry name" value="RESPONSE_REGULATORY"/>
    <property type="match status" value="1"/>
</dbReference>
<evidence type="ECO:0000259" key="9">
    <source>
        <dbReference type="PROSITE" id="PS51832"/>
    </source>
</evidence>
<dbReference type="InterPro" id="IPR003607">
    <property type="entry name" value="HD/PDEase_dom"/>
</dbReference>
<dbReference type="Pfam" id="PF00072">
    <property type="entry name" value="Response_reg"/>
    <property type="match status" value="1"/>
</dbReference>
<evidence type="ECO:0000256" key="4">
    <source>
        <dbReference type="ARBA" id="ARBA00023125"/>
    </source>
</evidence>
<comment type="caution">
    <text evidence="10">The sequence shown here is derived from an EMBL/GenBank/DDBJ whole genome shotgun (WGS) entry which is preliminary data.</text>
</comment>
<keyword evidence="2" id="KW-0902">Two-component regulatory system</keyword>
<dbReference type="Pfam" id="PF13487">
    <property type="entry name" value="HD_5"/>
    <property type="match status" value="1"/>
</dbReference>
<keyword evidence="5" id="KW-0804">Transcription</keyword>
<dbReference type="FunFam" id="3.40.50.2300:FF:000001">
    <property type="entry name" value="DNA-binding response regulator PhoB"/>
    <property type="match status" value="1"/>
</dbReference>
<evidence type="ECO:0000256" key="2">
    <source>
        <dbReference type="ARBA" id="ARBA00023012"/>
    </source>
</evidence>
<evidence type="ECO:0000259" key="8">
    <source>
        <dbReference type="PROSITE" id="PS51831"/>
    </source>
</evidence>
<dbReference type="Gene3D" id="3.40.50.2300">
    <property type="match status" value="1"/>
</dbReference>
<organism evidence="10 11">
    <name type="scientific">Candidatus Glassbacteria bacterium GWA2_58_10</name>
    <dbReference type="NCBI Taxonomy" id="1817865"/>
    <lineage>
        <taxon>Bacteria</taxon>
        <taxon>Candidatus Glassiibacteriota</taxon>
    </lineage>
</organism>
<dbReference type="InterPro" id="IPR006674">
    <property type="entry name" value="HD_domain"/>
</dbReference>
<dbReference type="Proteomes" id="UP000176992">
    <property type="component" value="Unassembled WGS sequence"/>
</dbReference>
<feature type="domain" description="HD-GYP" evidence="9">
    <location>
        <begin position="146"/>
        <end position="341"/>
    </location>
</feature>
<dbReference type="Gene3D" id="1.10.3210.10">
    <property type="entry name" value="Hypothetical protein af1432"/>
    <property type="match status" value="1"/>
</dbReference>
<dbReference type="EMBL" id="MFIV01000048">
    <property type="protein sequence ID" value="OGF99029.1"/>
    <property type="molecule type" value="Genomic_DNA"/>
</dbReference>
<dbReference type="PROSITE" id="PS51832">
    <property type="entry name" value="HD_GYP"/>
    <property type="match status" value="1"/>
</dbReference>
<evidence type="ECO:0000256" key="5">
    <source>
        <dbReference type="ARBA" id="ARBA00023163"/>
    </source>
</evidence>
<proteinExistence type="predicted"/>
<protein>
    <recommendedName>
        <fullName evidence="12">Two-component system response regulator</fullName>
    </recommendedName>
</protein>
<dbReference type="SUPFAM" id="SSF109604">
    <property type="entry name" value="HD-domain/PDEase-like"/>
    <property type="match status" value="1"/>
</dbReference>
<evidence type="ECO:0000256" key="1">
    <source>
        <dbReference type="ARBA" id="ARBA00022553"/>
    </source>
</evidence>
<dbReference type="InterPro" id="IPR011006">
    <property type="entry name" value="CheY-like_superfamily"/>
</dbReference>
<evidence type="ECO:0000259" key="7">
    <source>
        <dbReference type="PROSITE" id="PS50110"/>
    </source>
</evidence>
<dbReference type="GO" id="GO:0003677">
    <property type="term" value="F:DNA binding"/>
    <property type="evidence" value="ECO:0007669"/>
    <property type="project" value="UniProtKB-KW"/>
</dbReference>
<evidence type="ECO:0000256" key="6">
    <source>
        <dbReference type="PROSITE-ProRule" id="PRU00169"/>
    </source>
</evidence>
<keyword evidence="1 6" id="KW-0597">Phosphoprotein</keyword>
<accession>A0A1F5YFU9</accession>
<dbReference type="InterPro" id="IPR037522">
    <property type="entry name" value="HD_GYP_dom"/>
</dbReference>
<dbReference type="AlphaFoldDB" id="A0A1F5YFU9"/>
<dbReference type="CDD" id="cd00077">
    <property type="entry name" value="HDc"/>
    <property type="match status" value="1"/>
</dbReference>
<evidence type="ECO:0008006" key="12">
    <source>
        <dbReference type="Google" id="ProtNLM"/>
    </source>
</evidence>
<gene>
    <name evidence="10" type="ORF">A2Z86_09645</name>
</gene>
<sequence length="346" mass="38518">MASLPDEILTEEEYPGKSTPARVLVVDDELAIRKGLVFLLQKEGYETLEAEDGAQVLELVLGIRPDLILLDLMMPKVDGLVVCRQLKSREETRLIPVVMITAVYSQDQKIKAIEAGADEFLNKPVSIIELRARVKSLLRMKRLNDFLDRSDNVIASLANAIEAKDKYTEGHNERVARYAVSLARLEGLSKRDRNTIRMAGILHDVGKIGVPDNVLNKPGPLNSDEFSRILAHPGKGEKILKPLQSLSGIREAVRYHHERYDGKGYPEGLKGEEIPLYARIIAIADSYDAMTTDRPYRKGLSREAAIAELKAKAGVMWDPALAGRFIELLQSGEIDGKPMEETRPDA</sequence>
<feature type="modified residue" description="4-aspartylphosphate" evidence="6">
    <location>
        <position position="71"/>
    </location>
</feature>
<keyword evidence="4" id="KW-0238">DNA-binding</keyword>
<reference evidence="10 11" key="1">
    <citation type="journal article" date="2016" name="Nat. Commun.">
        <title>Thousands of microbial genomes shed light on interconnected biogeochemical processes in an aquifer system.</title>
        <authorList>
            <person name="Anantharaman K."/>
            <person name="Brown C.T."/>
            <person name="Hug L.A."/>
            <person name="Sharon I."/>
            <person name="Castelle C.J."/>
            <person name="Probst A.J."/>
            <person name="Thomas B.C."/>
            <person name="Singh A."/>
            <person name="Wilkins M.J."/>
            <person name="Karaoz U."/>
            <person name="Brodie E.L."/>
            <person name="Williams K.H."/>
            <person name="Hubbard S.S."/>
            <person name="Banfield J.F."/>
        </authorList>
    </citation>
    <scope>NUCLEOTIDE SEQUENCE [LARGE SCALE GENOMIC DNA]</scope>
</reference>
<keyword evidence="3" id="KW-0805">Transcription regulation</keyword>
<dbReference type="InterPro" id="IPR001789">
    <property type="entry name" value="Sig_transdc_resp-reg_receiver"/>
</dbReference>
<evidence type="ECO:0000256" key="3">
    <source>
        <dbReference type="ARBA" id="ARBA00023015"/>
    </source>
</evidence>
<dbReference type="SMART" id="SM00448">
    <property type="entry name" value="REC"/>
    <property type="match status" value="1"/>
</dbReference>
<dbReference type="InterPro" id="IPR052020">
    <property type="entry name" value="Cyclic_di-GMP/3'3'-cGAMP_PDE"/>
</dbReference>
<dbReference type="SUPFAM" id="SSF52172">
    <property type="entry name" value="CheY-like"/>
    <property type="match status" value="1"/>
</dbReference>
<feature type="domain" description="HD" evidence="8">
    <location>
        <begin position="168"/>
        <end position="290"/>
    </location>
</feature>
<evidence type="ECO:0000313" key="10">
    <source>
        <dbReference type="EMBL" id="OGF99029.1"/>
    </source>
</evidence>
<evidence type="ECO:0000313" key="11">
    <source>
        <dbReference type="Proteomes" id="UP000176992"/>
    </source>
</evidence>
<name>A0A1F5YFU9_9BACT</name>